<evidence type="ECO:0000256" key="3">
    <source>
        <dbReference type="ARBA" id="ARBA00022989"/>
    </source>
</evidence>
<reference evidence="6 7" key="1">
    <citation type="submission" date="2023-12" db="EMBL/GenBank/DDBJ databases">
        <title>Gut-associated functions are favored during microbiome assembly across C. elegans life.</title>
        <authorList>
            <person name="Zimmermann J."/>
        </authorList>
    </citation>
    <scope>NUCLEOTIDE SEQUENCE [LARGE SCALE GENOMIC DNA]</scope>
    <source>
        <strain evidence="6 7">JUb134</strain>
    </source>
</reference>
<feature type="transmembrane region" description="Helical" evidence="5">
    <location>
        <begin position="6"/>
        <end position="24"/>
    </location>
</feature>
<evidence type="ECO:0000313" key="7">
    <source>
        <dbReference type="Proteomes" id="UP001380365"/>
    </source>
</evidence>
<feature type="transmembrane region" description="Helical" evidence="5">
    <location>
        <begin position="133"/>
        <end position="161"/>
    </location>
</feature>
<dbReference type="InterPro" id="IPR002657">
    <property type="entry name" value="BilAc:Na_symport/Acr3"/>
</dbReference>
<comment type="caution">
    <text evidence="6">The sequence shown here is derived from an EMBL/GenBank/DDBJ whole genome shotgun (WGS) entry which is preliminary data.</text>
</comment>
<evidence type="ECO:0000256" key="2">
    <source>
        <dbReference type="ARBA" id="ARBA00022692"/>
    </source>
</evidence>
<dbReference type="PANTHER" id="PTHR10361:SF28">
    <property type="entry name" value="P3 PROTEIN-RELATED"/>
    <property type="match status" value="1"/>
</dbReference>
<accession>A0ABU8Q0F6</accession>
<evidence type="ECO:0000313" key="6">
    <source>
        <dbReference type="EMBL" id="MEJ5093224.1"/>
    </source>
</evidence>
<dbReference type="Pfam" id="PF01758">
    <property type="entry name" value="SBF"/>
    <property type="match status" value="1"/>
</dbReference>
<dbReference type="InterPro" id="IPR004710">
    <property type="entry name" value="Bilac:Na_transpt"/>
</dbReference>
<dbReference type="InterPro" id="IPR038770">
    <property type="entry name" value="Na+/solute_symporter_sf"/>
</dbReference>
<dbReference type="RefSeq" id="WP_132884170.1">
    <property type="nucleotide sequence ID" value="NZ_JBBGZA010000001.1"/>
</dbReference>
<evidence type="ECO:0008006" key="8">
    <source>
        <dbReference type="Google" id="ProtNLM"/>
    </source>
</evidence>
<feature type="transmembrane region" description="Helical" evidence="5">
    <location>
        <begin position="69"/>
        <end position="87"/>
    </location>
</feature>
<feature type="transmembrane region" description="Helical" evidence="5">
    <location>
        <begin position="256"/>
        <end position="276"/>
    </location>
</feature>
<evidence type="ECO:0000256" key="4">
    <source>
        <dbReference type="ARBA" id="ARBA00023136"/>
    </source>
</evidence>
<name>A0ABU8Q0F6_9SPHN</name>
<dbReference type="Gene3D" id="1.20.1530.20">
    <property type="match status" value="1"/>
</dbReference>
<feature type="transmembrane region" description="Helical" evidence="5">
    <location>
        <begin position="199"/>
        <end position="219"/>
    </location>
</feature>
<feature type="transmembrane region" description="Helical" evidence="5">
    <location>
        <begin position="168"/>
        <end position="187"/>
    </location>
</feature>
<keyword evidence="4 5" id="KW-0472">Membrane</keyword>
<feature type="transmembrane region" description="Helical" evidence="5">
    <location>
        <begin position="44"/>
        <end position="63"/>
    </location>
</feature>
<dbReference type="PANTHER" id="PTHR10361">
    <property type="entry name" value="SODIUM-BILE ACID COTRANSPORTER"/>
    <property type="match status" value="1"/>
</dbReference>
<dbReference type="Proteomes" id="UP001380365">
    <property type="component" value="Unassembled WGS sequence"/>
</dbReference>
<dbReference type="EMBL" id="JBBGZA010000001">
    <property type="protein sequence ID" value="MEJ5093224.1"/>
    <property type="molecule type" value="Genomic_DNA"/>
</dbReference>
<keyword evidence="2 5" id="KW-0812">Transmembrane</keyword>
<evidence type="ECO:0000256" key="1">
    <source>
        <dbReference type="ARBA" id="ARBA00004141"/>
    </source>
</evidence>
<keyword evidence="3 5" id="KW-1133">Transmembrane helix</keyword>
<feature type="transmembrane region" description="Helical" evidence="5">
    <location>
        <begin position="99"/>
        <end position="121"/>
    </location>
</feature>
<sequence length="294" mass="30795">MEPKQMIGLLVQASLFLMIAAVAMESDWRSVLAHLRQPARLLRAIIAVNVVVPLLAFILVKIMALDPPVAAGLILMSVSPLAPLVPGNALKSGADRSDVLALYAVLIALAIFLVPLTVVIINPFFAHHANAPVALIARIVVVSGLLPIVLGLAFAALLPALARRAARVLKILSNLILLLFVLLLLWAEGREFLELLGDGTIIAFACTAFGALLAGYWLGGPDRTGRATLGITAAIRHPGMAIAISQASGGSTQTTVAILLFLLNSAVIVALYQAWLRRSAPGAISREAPSGAAD</sequence>
<evidence type="ECO:0000256" key="5">
    <source>
        <dbReference type="SAM" id="Phobius"/>
    </source>
</evidence>
<organism evidence="6 7">
    <name type="scientific">Sphingomonas molluscorum</name>
    <dbReference type="NCBI Taxonomy" id="418184"/>
    <lineage>
        <taxon>Bacteria</taxon>
        <taxon>Pseudomonadati</taxon>
        <taxon>Pseudomonadota</taxon>
        <taxon>Alphaproteobacteria</taxon>
        <taxon>Sphingomonadales</taxon>
        <taxon>Sphingomonadaceae</taxon>
        <taxon>Sphingomonas</taxon>
    </lineage>
</organism>
<gene>
    <name evidence="6" type="ORF">WH159_01510</name>
</gene>
<feature type="transmembrane region" description="Helical" evidence="5">
    <location>
        <begin position="226"/>
        <end position="244"/>
    </location>
</feature>
<proteinExistence type="predicted"/>
<protein>
    <recommendedName>
        <fullName evidence="8">Na+-dependent transporter</fullName>
    </recommendedName>
</protein>
<comment type="subcellular location">
    <subcellularLocation>
        <location evidence="1">Membrane</location>
        <topology evidence="1">Multi-pass membrane protein</topology>
    </subcellularLocation>
</comment>
<keyword evidence="7" id="KW-1185">Reference proteome</keyword>